<name>A0AAD1FI29_METFU</name>
<reference evidence="2" key="1">
    <citation type="submission" date="2015-05" db="EMBL/GenBank/DDBJ databases">
        <title>Draft genome sequencing of a biphenyl-degrading bacterium, Pseudomonas balearica KF707 (=NBRC110670).</title>
        <authorList>
            <person name="Kimura N."/>
            <person name="Hirose J."/>
            <person name="Watanabe T."/>
            <person name="Suenaga H."/>
            <person name="Fujihara H."/>
            <person name="Noguchi M."/>
            <person name="Hashimoto M."/>
            <person name="Shimodaira J."/>
            <person name="Tsuchikane K."/>
            <person name="Hosoyama A."/>
            <person name="Yamazoe A."/>
            <person name="Fujita N."/>
            <person name="Furukawa K."/>
        </authorList>
    </citation>
    <scope>NUCLEOTIDE SEQUENCE [LARGE SCALE GENOMIC DNA]</scope>
    <source>
        <strain evidence="2">DSM 10086 / NBRC 110670 / KF707</strain>
    </source>
</reference>
<keyword evidence="2" id="KW-1185">Reference proteome</keyword>
<dbReference type="Proteomes" id="UP000218554">
    <property type="component" value="Chromosome"/>
</dbReference>
<gene>
    <name evidence="1" type="ORF">KF707C_56330</name>
</gene>
<evidence type="ECO:0000313" key="1">
    <source>
        <dbReference type="EMBL" id="BAU77321.1"/>
    </source>
</evidence>
<reference evidence="1 2" key="2">
    <citation type="journal article" date="2017" name="Int. J. Syst. Evol. Microbiol.">
        <title>Pseudomonas furukawaii sp. nov., a polychlorinated biphenyl-degrading bacterium isolated from biphenyl-contaminated soil in Japan.</title>
        <authorList>
            <person name="Kimura N."/>
            <person name="Watanabe T."/>
            <person name="Suenaga H."/>
            <person name="Fujihara H."/>
            <person name="Futagami T."/>
            <person name="Goto M."/>
            <person name="Hanada S."/>
            <person name="Hirose J."/>
        </authorList>
    </citation>
    <scope>NUCLEOTIDE SEQUENCE [LARGE SCALE GENOMIC DNA]</scope>
    <source>
        <strain evidence="2">DSM 10086 / NBRC 110670 / KF707</strain>
    </source>
</reference>
<proteinExistence type="predicted"/>
<dbReference type="EMBL" id="AP014862">
    <property type="protein sequence ID" value="BAU77321.1"/>
    <property type="molecule type" value="Genomic_DNA"/>
</dbReference>
<accession>A0AAD1FI29</accession>
<evidence type="ECO:0000313" key="2">
    <source>
        <dbReference type="Proteomes" id="UP000218554"/>
    </source>
</evidence>
<sequence length="42" mass="4757">MVVQEKSCSNFAERIELTRLGAIIAPLASGRRAQWRIIWATI</sequence>
<protein>
    <submittedName>
        <fullName evidence="1">Uncharacterized protein</fullName>
    </submittedName>
</protein>
<organism evidence="1 2">
    <name type="scientific">Metapseudomonas furukawaii</name>
    <name type="common">Pseudomonas furukawaii</name>
    <dbReference type="NCBI Taxonomy" id="1149133"/>
    <lineage>
        <taxon>Bacteria</taxon>
        <taxon>Pseudomonadati</taxon>
        <taxon>Pseudomonadota</taxon>
        <taxon>Gammaproteobacteria</taxon>
        <taxon>Pseudomonadales</taxon>
        <taxon>Pseudomonadaceae</taxon>
        <taxon>Metapseudomonas</taxon>
    </lineage>
</organism>
<dbReference type="AlphaFoldDB" id="A0AAD1FI29"/>
<dbReference type="KEGG" id="pfuw:KF707C_56330"/>